<dbReference type="Proteomes" id="UP000030651">
    <property type="component" value="Unassembled WGS sequence"/>
</dbReference>
<name>W3XPP4_PESFW</name>
<dbReference type="AlphaFoldDB" id="W3XPP4"/>
<dbReference type="HOGENOM" id="CLU_056574_1_0_1"/>
<dbReference type="PANTHER" id="PTHR28181:SF1">
    <property type="entry name" value="COLD TOLERANCE PROTEIN 1"/>
    <property type="match status" value="1"/>
</dbReference>
<dbReference type="InterPro" id="IPR036412">
    <property type="entry name" value="HAD-like_sf"/>
</dbReference>
<dbReference type="EMBL" id="KI912109">
    <property type="protein sequence ID" value="ETS87487.1"/>
    <property type="molecule type" value="Genomic_DNA"/>
</dbReference>
<dbReference type="GeneID" id="19266328"/>
<dbReference type="OrthoDB" id="10255128at2759"/>
<keyword evidence="2" id="KW-1185">Reference proteome</keyword>
<accession>W3XPP4</accession>
<dbReference type="Gene3D" id="3.40.50.1000">
    <property type="entry name" value="HAD superfamily/HAD-like"/>
    <property type="match status" value="1"/>
</dbReference>
<dbReference type="KEGG" id="pfy:PFICI_01315"/>
<organism evidence="1 2">
    <name type="scientific">Pestalotiopsis fici (strain W106-1 / CGMCC3.15140)</name>
    <dbReference type="NCBI Taxonomy" id="1229662"/>
    <lineage>
        <taxon>Eukaryota</taxon>
        <taxon>Fungi</taxon>
        <taxon>Dikarya</taxon>
        <taxon>Ascomycota</taxon>
        <taxon>Pezizomycotina</taxon>
        <taxon>Sordariomycetes</taxon>
        <taxon>Xylariomycetidae</taxon>
        <taxon>Amphisphaeriales</taxon>
        <taxon>Sporocadaceae</taxon>
        <taxon>Pestalotiopsis</taxon>
    </lineage>
</organism>
<dbReference type="eggNOG" id="ENOG502S7B4">
    <property type="taxonomic scope" value="Eukaryota"/>
</dbReference>
<evidence type="ECO:0000313" key="1">
    <source>
        <dbReference type="EMBL" id="ETS87487.1"/>
    </source>
</evidence>
<proteinExistence type="predicted"/>
<dbReference type="RefSeq" id="XP_007828087.1">
    <property type="nucleotide sequence ID" value="XM_007829896.1"/>
</dbReference>
<dbReference type="SUPFAM" id="SSF56784">
    <property type="entry name" value="HAD-like"/>
    <property type="match status" value="1"/>
</dbReference>
<dbReference type="InParanoid" id="W3XPP4"/>
<evidence type="ECO:0008006" key="3">
    <source>
        <dbReference type="Google" id="ProtNLM"/>
    </source>
</evidence>
<dbReference type="InterPro" id="IPR050849">
    <property type="entry name" value="HAD-like_hydrolase_phosphatase"/>
</dbReference>
<reference evidence="2" key="1">
    <citation type="journal article" date="2015" name="BMC Genomics">
        <title>Genomic and transcriptomic analysis of the endophytic fungus Pestalotiopsis fici reveals its lifestyle and high potential for synthesis of natural products.</title>
        <authorList>
            <person name="Wang X."/>
            <person name="Zhang X."/>
            <person name="Liu L."/>
            <person name="Xiang M."/>
            <person name="Wang W."/>
            <person name="Sun X."/>
            <person name="Che Y."/>
            <person name="Guo L."/>
            <person name="Liu G."/>
            <person name="Guo L."/>
            <person name="Wang C."/>
            <person name="Yin W.B."/>
            <person name="Stadler M."/>
            <person name="Zhang X."/>
            <person name="Liu X."/>
        </authorList>
    </citation>
    <scope>NUCLEOTIDE SEQUENCE [LARGE SCALE GENOMIC DNA]</scope>
    <source>
        <strain evidence="2">W106-1 / CGMCC3.15140</strain>
    </source>
</reference>
<dbReference type="STRING" id="1229662.W3XPP4"/>
<dbReference type="PANTHER" id="PTHR28181">
    <property type="entry name" value="UPF0655 PROTEIN YCR015C"/>
    <property type="match status" value="1"/>
</dbReference>
<dbReference type="Pfam" id="PF12710">
    <property type="entry name" value="HAD"/>
    <property type="match status" value="1"/>
</dbReference>
<protein>
    <recommendedName>
        <fullName evidence="3">Haloacid dehalogenase-like hydrolase</fullName>
    </recommendedName>
</protein>
<dbReference type="InterPro" id="IPR023214">
    <property type="entry name" value="HAD_sf"/>
</dbReference>
<gene>
    <name evidence="1" type="ORF">PFICI_01315</name>
</gene>
<dbReference type="OMA" id="STTDMEC"/>
<sequence>MSIFLDFDGTITVRDTIGDLAKAALRIQSDRGVDLDKEWDEVVQSYIQDYENHVEEYHIKEEDRQQAAAEVEFLRAMKTVELKSLDRINACAIFKGISEEDLREAGRAAVADGTVQIRPGFKKFVHKRIREGWRIWVISVNWSTAFIEGVLDCPDEIHVIANRISGDDGTVLGPEMLGSIGGRDTCPEDPQNLTNSSDKLDVMKGVLHRDGVDKAPSFYFGDSITDLECLLHAMYGVVIADGQGEKSKLLQTLRRIGKAVPRTRESESLIHGLTWAEDFEEVDNFVSFGVGGG</sequence>
<evidence type="ECO:0000313" key="2">
    <source>
        <dbReference type="Proteomes" id="UP000030651"/>
    </source>
</evidence>
<dbReference type="FunCoup" id="W3XPP4">
    <property type="interactions" value="17"/>
</dbReference>